<keyword evidence="2" id="KW-0694">RNA-binding</keyword>
<evidence type="ECO:0000313" key="6">
    <source>
        <dbReference type="Proteomes" id="UP001151760"/>
    </source>
</evidence>
<dbReference type="EMBL" id="BQNB010020646">
    <property type="protein sequence ID" value="GJT98142.1"/>
    <property type="molecule type" value="Genomic_DNA"/>
</dbReference>
<accession>A0ABQ5IFC8</accession>
<evidence type="ECO:0000313" key="5">
    <source>
        <dbReference type="EMBL" id="GJT98142.1"/>
    </source>
</evidence>
<reference evidence="5" key="1">
    <citation type="journal article" date="2022" name="Int. J. Mol. Sci.">
        <title>Draft Genome of Tanacetum Coccineum: Genomic Comparison of Closely Related Tanacetum-Family Plants.</title>
        <authorList>
            <person name="Yamashiro T."/>
            <person name="Shiraishi A."/>
            <person name="Nakayama K."/>
            <person name="Satake H."/>
        </authorList>
    </citation>
    <scope>NUCLEOTIDE SEQUENCE</scope>
</reference>
<dbReference type="Pfam" id="PF11835">
    <property type="entry name" value="RRM_8"/>
    <property type="match status" value="1"/>
</dbReference>
<reference evidence="5" key="2">
    <citation type="submission" date="2022-01" db="EMBL/GenBank/DDBJ databases">
        <authorList>
            <person name="Yamashiro T."/>
            <person name="Shiraishi A."/>
            <person name="Satake H."/>
            <person name="Nakayama K."/>
        </authorList>
    </citation>
    <scope>NUCLEOTIDE SEQUENCE</scope>
</reference>
<dbReference type="SUPFAM" id="SSF54928">
    <property type="entry name" value="RNA-binding domain, RBD"/>
    <property type="match status" value="1"/>
</dbReference>
<feature type="non-terminal residue" evidence="5">
    <location>
        <position position="138"/>
    </location>
</feature>
<dbReference type="Gene3D" id="3.30.70.330">
    <property type="match status" value="1"/>
</dbReference>
<dbReference type="InterPro" id="IPR035979">
    <property type="entry name" value="RBD_domain_sf"/>
</dbReference>
<comment type="caution">
    <text evidence="5">The sequence shown here is derived from an EMBL/GenBank/DDBJ whole genome shotgun (WGS) entry which is preliminary data.</text>
</comment>
<dbReference type="InterPro" id="IPR021790">
    <property type="entry name" value="PTBP1-like_RRM2"/>
</dbReference>
<dbReference type="InterPro" id="IPR012677">
    <property type="entry name" value="Nucleotide-bd_a/b_plait_sf"/>
</dbReference>
<evidence type="ECO:0000256" key="3">
    <source>
        <dbReference type="SAM" id="MobiDB-lite"/>
    </source>
</evidence>
<sequence>MLYLITVEVLHQVFSPHGYVEKVVIFQKSARVQALTQFQSCHNAIVARNSLQGHNIYEGCYQLDIQFSNHEELQPNQDEIIRYYYWENCFSILNTDEADNTKLPLFVDTLGNNRDDDLGTSGPVTPAEEVVDSGHKST</sequence>
<evidence type="ECO:0000256" key="2">
    <source>
        <dbReference type="ARBA" id="ARBA00022884"/>
    </source>
</evidence>
<name>A0ABQ5IFC8_9ASTR</name>
<evidence type="ECO:0000256" key="1">
    <source>
        <dbReference type="ARBA" id="ARBA00022737"/>
    </source>
</evidence>
<evidence type="ECO:0000259" key="4">
    <source>
        <dbReference type="Pfam" id="PF11835"/>
    </source>
</evidence>
<feature type="region of interest" description="Disordered" evidence="3">
    <location>
        <begin position="114"/>
        <end position="138"/>
    </location>
</feature>
<protein>
    <submittedName>
        <fullName evidence="5">Polypyrimidine tract-binding protein homolog 3</fullName>
    </submittedName>
</protein>
<dbReference type="PANTHER" id="PTHR15592">
    <property type="entry name" value="MATRIN 3/NUCLEAR PROTEIN 220-RELATED"/>
    <property type="match status" value="1"/>
</dbReference>
<dbReference type="Proteomes" id="UP001151760">
    <property type="component" value="Unassembled WGS sequence"/>
</dbReference>
<keyword evidence="1" id="KW-0677">Repeat</keyword>
<keyword evidence="6" id="KW-1185">Reference proteome</keyword>
<organism evidence="5 6">
    <name type="scientific">Tanacetum coccineum</name>
    <dbReference type="NCBI Taxonomy" id="301880"/>
    <lineage>
        <taxon>Eukaryota</taxon>
        <taxon>Viridiplantae</taxon>
        <taxon>Streptophyta</taxon>
        <taxon>Embryophyta</taxon>
        <taxon>Tracheophyta</taxon>
        <taxon>Spermatophyta</taxon>
        <taxon>Magnoliopsida</taxon>
        <taxon>eudicotyledons</taxon>
        <taxon>Gunneridae</taxon>
        <taxon>Pentapetalae</taxon>
        <taxon>asterids</taxon>
        <taxon>campanulids</taxon>
        <taxon>Asterales</taxon>
        <taxon>Asteraceae</taxon>
        <taxon>Asteroideae</taxon>
        <taxon>Anthemideae</taxon>
        <taxon>Anthemidinae</taxon>
        <taxon>Tanacetum</taxon>
    </lineage>
</organism>
<gene>
    <name evidence="5" type="ORF">Tco_1093660</name>
</gene>
<feature type="domain" description="PTBP1-like RNA recognition motif 2" evidence="4">
    <location>
        <begin position="2"/>
        <end position="68"/>
    </location>
</feature>
<proteinExistence type="predicted"/>